<dbReference type="Proteomes" id="UP000419743">
    <property type="component" value="Unassembled WGS sequence"/>
</dbReference>
<keyword evidence="1" id="KW-0560">Oxidoreductase</keyword>
<reference evidence="4 5" key="1">
    <citation type="submission" date="2019-11" db="EMBL/GenBank/DDBJ databases">
        <authorList>
            <person name="Criscuolo A."/>
        </authorList>
    </citation>
    <scope>NUCLEOTIDE SEQUENCE [LARGE SCALE GENOMIC DNA]</scope>
    <source>
        <strain evidence="4">CIP111667</strain>
    </source>
</reference>
<name>A0A7M4DFH9_9MICO</name>
<organism evidence="4 5">
    <name type="scientific">Occultella aeris</name>
    <dbReference type="NCBI Taxonomy" id="2761496"/>
    <lineage>
        <taxon>Bacteria</taxon>
        <taxon>Bacillati</taxon>
        <taxon>Actinomycetota</taxon>
        <taxon>Actinomycetes</taxon>
        <taxon>Micrococcales</taxon>
        <taxon>Ruaniaceae</taxon>
        <taxon>Occultella</taxon>
    </lineage>
</organism>
<dbReference type="PANTHER" id="PTHR10366">
    <property type="entry name" value="NAD DEPENDENT EPIMERASE/DEHYDRATASE"/>
    <property type="match status" value="1"/>
</dbReference>
<dbReference type="Gene3D" id="3.40.50.720">
    <property type="entry name" value="NAD(P)-binding Rossmann-like Domain"/>
    <property type="match status" value="1"/>
</dbReference>
<comment type="caution">
    <text evidence="4">The sequence shown here is derived from an EMBL/GenBank/DDBJ whole genome shotgun (WGS) entry which is preliminary data.</text>
</comment>
<accession>A0A7M4DFH9</accession>
<comment type="similarity">
    <text evidence="2">Belongs to the NAD(P)-dependent epimerase/dehydratase family. Dihydroflavonol-4-reductase subfamily.</text>
</comment>
<gene>
    <name evidence="4" type="ORF">HALOF300_00870</name>
</gene>
<dbReference type="PANTHER" id="PTHR10366:SF564">
    <property type="entry name" value="STEROL-4-ALPHA-CARBOXYLATE 3-DEHYDROGENASE, DECARBOXYLATING"/>
    <property type="match status" value="1"/>
</dbReference>
<evidence type="ECO:0000256" key="2">
    <source>
        <dbReference type="ARBA" id="ARBA00023445"/>
    </source>
</evidence>
<dbReference type="InterPro" id="IPR050425">
    <property type="entry name" value="NAD(P)_dehydrat-like"/>
</dbReference>
<keyword evidence="4" id="KW-0413">Isomerase</keyword>
<dbReference type="AlphaFoldDB" id="A0A7M4DFH9"/>
<protein>
    <submittedName>
        <fullName evidence="4">3 beta-hydroxysteroid dehydrogenase/Delta 5--&gt;4-isomerase</fullName>
    </submittedName>
</protein>
<keyword evidence="5" id="KW-1185">Reference proteome</keyword>
<dbReference type="SUPFAM" id="SSF51735">
    <property type="entry name" value="NAD(P)-binding Rossmann-fold domains"/>
    <property type="match status" value="1"/>
</dbReference>
<evidence type="ECO:0000313" key="5">
    <source>
        <dbReference type="Proteomes" id="UP000419743"/>
    </source>
</evidence>
<evidence type="ECO:0000256" key="1">
    <source>
        <dbReference type="ARBA" id="ARBA00023002"/>
    </source>
</evidence>
<dbReference type="GO" id="GO:0016853">
    <property type="term" value="F:isomerase activity"/>
    <property type="evidence" value="ECO:0007669"/>
    <property type="project" value="UniProtKB-KW"/>
</dbReference>
<dbReference type="GO" id="GO:0016616">
    <property type="term" value="F:oxidoreductase activity, acting on the CH-OH group of donors, NAD or NADP as acceptor"/>
    <property type="evidence" value="ECO:0007669"/>
    <property type="project" value="TreeGrafter"/>
</dbReference>
<evidence type="ECO:0000313" key="4">
    <source>
        <dbReference type="EMBL" id="VZO35672.1"/>
    </source>
</evidence>
<evidence type="ECO:0000259" key="3">
    <source>
        <dbReference type="Pfam" id="PF01370"/>
    </source>
</evidence>
<dbReference type="EMBL" id="CACRYJ010000014">
    <property type="protein sequence ID" value="VZO35672.1"/>
    <property type="molecule type" value="Genomic_DNA"/>
</dbReference>
<dbReference type="InterPro" id="IPR001509">
    <property type="entry name" value="Epimerase_deHydtase"/>
</dbReference>
<proteinExistence type="inferred from homology"/>
<dbReference type="InterPro" id="IPR036291">
    <property type="entry name" value="NAD(P)-bd_dom_sf"/>
</dbReference>
<feature type="domain" description="NAD-dependent epimerase/dehydratase" evidence="3">
    <location>
        <begin position="2"/>
        <end position="160"/>
    </location>
</feature>
<dbReference type="Pfam" id="PF01370">
    <property type="entry name" value="Epimerase"/>
    <property type="match status" value="1"/>
</dbReference>
<sequence>MIGGCGDVGRLILPALAERHRVRVFDLAEPTPAMAEDFCQGSVTDPDAVAAAMHGQDAVVFLAMGPKADWGTPRWAAANFDVSVTGLHLTLNAAGAAGVKRFVHTSSASVFTDYKLQDHTRDPAPDADDTYGLSKRLGEQVCAAASRQFDMSVTSLRLVGPMSDDDWQTDISEHRDVVTAGSDVARAYLAALDLHHSGFRALIISGDTDRAVIDWSGSRTALGWSPQARRDGSGTS</sequence>